<feature type="domain" description="NAD-dependent epimerase/dehydratase" evidence="2">
    <location>
        <begin position="3"/>
        <end position="215"/>
    </location>
</feature>
<evidence type="ECO:0000259" key="2">
    <source>
        <dbReference type="Pfam" id="PF01370"/>
    </source>
</evidence>
<evidence type="ECO:0000256" key="1">
    <source>
        <dbReference type="ARBA" id="ARBA00009353"/>
    </source>
</evidence>
<protein>
    <submittedName>
        <fullName evidence="4">TIGR01777 family oxidoreductase</fullName>
    </submittedName>
</protein>
<sequence length="301" mass="32407">MRILLAGASGTIGTALTRQLEKNHEVTRLVRRAPKGPSEVRWNPSAGELDVAAVERADAVINLSGAGIAGGLWTRSYKETLYSSRILATRTLVQAMRKAGNPPEVFISQSASGFYGDRGDDVLTEGSASGGTLLADICRRWEAEALRAPDSVRVVLPRTGIVMARDGGALPNLLIPIRFFAGTSLGSGRQWWPWISLNDEVRALEFLLTAPLAGPVNVSAPAPATLDTITLQLGRAFHRPVWFRVPAAILTSVVGQLAYELLLVSQRMEPRALTGAGFAFDEPTPEALAEWVRRTAGSTER</sequence>
<reference evidence="4" key="1">
    <citation type="submission" date="2023-06" db="EMBL/GenBank/DDBJ databases">
        <title>MT1 and MT2 Draft Genomes of Novel Species.</title>
        <authorList>
            <person name="Venkateswaran K."/>
        </authorList>
    </citation>
    <scope>NUCLEOTIDE SEQUENCE</scope>
    <source>
        <strain evidence="4">IIF3SC-B10</strain>
    </source>
</reference>
<dbReference type="PANTHER" id="PTHR11092">
    <property type="entry name" value="SUGAR NUCLEOTIDE EPIMERASE RELATED"/>
    <property type="match status" value="1"/>
</dbReference>
<evidence type="ECO:0000259" key="3">
    <source>
        <dbReference type="Pfam" id="PF08338"/>
    </source>
</evidence>
<name>A0ABT8K3K5_9MICC</name>
<dbReference type="Pfam" id="PF01370">
    <property type="entry name" value="Epimerase"/>
    <property type="match status" value="1"/>
</dbReference>
<dbReference type="InterPro" id="IPR036291">
    <property type="entry name" value="NAD(P)-bd_dom_sf"/>
</dbReference>
<dbReference type="PANTHER" id="PTHR11092:SF0">
    <property type="entry name" value="EPIMERASE FAMILY PROTEIN SDR39U1"/>
    <property type="match status" value="1"/>
</dbReference>
<dbReference type="InterPro" id="IPR013549">
    <property type="entry name" value="DUF1731"/>
</dbReference>
<keyword evidence="5" id="KW-1185">Reference proteome</keyword>
<feature type="domain" description="DUF1731" evidence="3">
    <location>
        <begin position="245"/>
        <end position="287"/>
    </location>
</feature>
<comment type="similarity">
    <text evidence="1">Belongs to the NAD(P)-dependent epimerase/dehydratase family. SDR39U1 subfamily.</text>
</comment>
<dbReference type="RefSeq" id="WP_301228426.1">
    <property type="nucleotide sequence ID" value="NZ_JAROCG010000001.1"/>
</dbReference>
<comment type="caution">
    <text evidence="4">The sequence shown here is derived from an EMBL/GenBank/DDBJ whole genome shotgun (WGS) entry which is preliminary data.</text>
</comment>
<dbReference type="SUPFAM" id="SSF51735">
    <property type="entry name" value="NAD(P)-binding Rossmann-fold domains"/>
    <property type="match status" value="1"/>
</dbReference>
<dbReference type="Proteomes" id="UP001174209">
    <property type="component" value="Unassembled WGS sequence"/>
</dbReference>
<gene>
    <name evidence="4" type="ORF">P5G52_14235</name>
</gene>
<dbReference type="Pfam" id="PF08338">
    <property type="entry name" value="DUF1731"/>
    <property type="match status" value="1"/>
</dbReference>
<dbReference type="InterPro" id="IPR010099">
    <property type="entry name" value="SDR39U1"/>
</dbReference>
<accession>A0ABT8K3K5</accession>
<evidence type="ECO:0000313" key="4">
    <source>
        <dbReference type="EMBL" id="MDN4612023.1"/>
    </source>
</evidence>
<organism evidence="4 5">
    <name type="scientific">Arthrobacter burdickii</name>
    <dbReference type="NCBI Taxonomy" id="3035920"/>
    <lineage>
        <taxon>Bacteria</taxon>
        <taxon>Bacillati</taxon>
        <taxon>Actinomycetota</taxon>
        <taxon>Actinomycetes</taxon>
        <taxon>Micrococcales</taxon>
        <taxon>Micrococcaceae</taxon>
        <taxon>Arthrobacter</taxon>
    </lineage>
</organism>
<dbReference type="EMBL" id="JAROCG010000001">
    <property type="protein sequence ID" value="MDN4612023.1"/>
    <property type="molecule type" value="Genomic_DNA"/>
</dbReference>
<proteinExistence type="inferred from homology"/>
<dbReference type="InterPro" id="IPR001509">
    <property type="entry name" value="Epimerase_deHydtase"/>
</dbReference>
<dbReference type="NCBIfam" id="TIGR01777">
    <property type="entry name" value="yfcH"/>
    <property type="match status" value="1"/>
</dbReference>
<evidence type="ECO:0000313" key="5">
    <source>
        <dbReference type="Proteomes" id="UP001174209"/>
    </source>
</evidence>
<dbReference type="Gene3D" id="3.40.50.720">
    <property type="entry name" value="NAD(P)-binding Rossmann-like Domain"/>
    <property type="match status" value="1"/>
</dbReference>